<protein>
    <submittedName>
        <fullName evidence="1">Uncharacterized protein</fullName>
    </submittedName>
</protein>
<gene>
    <name evidence="1" type="ORF">pf16_169</name>
</gene>
<dbReference type="EMBL" id="KU873925">
    <property type="protein sequence ID" value="AND75092.1"/>
    <property type="molecule type" value="Genomic_DNA"/>
</dbReference>
<proteinExistence type="predicted"/>
<sequence length="132" mass="14575">MDLIQISERIRDHLTQQKAQSLDYRGGCAYRGENGTMCAVGCLITDKAYTKNIESISVNSVVVGDVLLASGVNLAPGVKGLLSDWQRYHDSTCSRGKGYSYNYWIRGAAGDSPENFHNFIIEHYQLKGATPQ</sequence>
<name>A0A1S5R3U5_9CAUD</name>
<evidence type="ECO:0000313" key="1">
    <source>
        <dbReference type="EMBL" id="AND75092.1"/>
    </source>
</evidence>
<dbReference type="Proteomes" id="UP000225821">
    <property type="component" value="Segment"/>
</dbReference>
<accession>A0A1S5R3U5</accession>
<keyword evidence="2" id="KW-1185">Reference proteome</keyword>
<dbReference type="OrthoDB" id="41514at10239"/>
<evidence type="ECO:0000313" key="2">
    <source>
        <dbReference type="Proteomes" id="UP000225821"/>
    </source>
</evidence>
<organism evidence="1 2">
    <name type="scientific">Pseudomonas phage pf16</name>
    <dbReference type="NCBI Taxonomy" id="1815630"/>
    <lineage>
        <taxon>Viruses</taxon>
        <taxon>Duplodnaviria</taxon>
        <taxon>Heunggongvirae</taxon>
        <taxon>Uroviricota</taxon>
        <taxon>Caudoviricetes</taxon>
        <taxon>Chakrabartyvirus</taxon>
        <taxon>Chakrabartyvirus pf16</taxon>
    </lineage>
</organism>
<reference evidence="1 2" key="1">
    <citation type="submission" date="2016-03" db="EMBL/GenBank/DDBJ databases">
        <title>Characterisation of pf16 and phiPMW: Two novel phages infecting Pseudomonas putida PpG1.</title>
        <authorList>
            <person name="Magill D.J."/>
            <person name="Krylov V.N."/>
            <person name="Shaburova O.V."/>
            <person name="Allen C.C.R."/>
            <person name="McGrath J.W."/>
            <person name="Quinn J.P."/>
            <person name="Kulakov L.A."/>
        </authorList>
    </citation>
    <scope>NUCLEOTIDE SEQUENCE [LARGE SCALE GENOMIC DNA]</scope>
</reference>